<keyword evidence="4" id="KW-0489">Methyltransferase</keyword>
<dbReference type="AlphaFoldDB" id="A0AAQ3M430"/>
<dbReference type="Pfam" id="PF05033">
    <property type="entry name" value="Pre-SET"/>
    <property type="match status" value="1"/>
</dbReference>
<evidence type="ECO:0000259" key="11">
    <source>
        <dbReference type="PROSITE" id="PS50280"/>
    </source>
</evidence>
<dbReference type="GO" id="GO:0042054">
    <property type="term" value="F:histone methyltransferase activity"/>
    <property type="evidence" value="ECO:0007669"/>
    <property type="project" value="InterPro"/>
</dbReference>
<sequence>MSTTSNASLITRARATHGVKERDVSKVLCHRLRAGVEEYLIKWRIRTTSEHAMASWHAVDQLTDCLKQIQLYIEESNEKNLALKSSLLISNDHHASRKRKSPGGDPVTIQSRDAANGLLTPHDPRQLSRASSVGSISSSGSKKQIVNSPSVYNGFLVRKAGRIKGQQSSDPIYPQINADTLPTPEMVNAAKNCPMTEAERLIRELFYLTLNAVPNVHLENKVDGSTPSLNFTFTNKLVYQNGIYQAPVDTYEGCGPKCKPNMGQNCGCEYTKVCQCLEFAAVDEQQLKKMPEWDDYVKFKEEGGSFDTSGAPKRFPYLRGHSGRPSILQSHYLESREPIYECNPNCNCGPMCKTRLVQKGRKVGLTIFKTRDRGWGLYCNEDLIEGEFIDTYLGEVITNEEADLREAQSKDKSSYLYALDKFVGDEDVGGLITQDDCYVVDGQHMGGPTRFINHSCEPNCRQYSVCYNKHDLRLYHLAFFAYEDIPQGTELTFDYADKDEEEEAEAIRRRQAAALDPENKDRLPCNCGATKCRGFLWD</sequence>
<dbReference type="SMART" id="SM00508">
    <property type="entry name" value="PostSET"/>
    <property type="match status" value="1"/>
</dbReference>
<dbReference type="Pfam" id="PF00856">
    <property type="entry name" value="SET"/>
    <property type="match status" value="1"/>
</dbReference>
<keyword evidence="3" id="KW-0158">Chromosome</keyword>
<feature type="domain" description="Pre-SET" evidence="12">
    <location>
        <begin position="262"/>
        <end position="360"/>
    </location>
</feature>
<dbReference type="GO" id="GO:0032259">
    <property type="term" value="P:methylation"/>
    <property type="evidence" value="ECO:0007669"/>
    <property type="project" value="UniProtKB-KW"/>
</dbReference>
<dbReference type="GO" id="GO:0005694">
    <property type="term" value="C:chromosome"/>
    <property type="evidence" value="ECO:0007669"/>
    <property type="project" value="UniProtKB-SubCell"/>
</dbReference>
<feature type="domain" description="Post-SET" evidence="13">
    <location>
        <begin position="521"/>
        <end position="537"/>
    </location>
</feature>
<dbReference type="InterPro" id="IPR046341">
    <property type="entry name" value="SET_dom_sf"/>
</dbReference>
<evidence type="ECO:0000256" key="4">
    <source>
        <dbReference type="ARBA" id="ARBA00022603"/>
    </source>
</evidence>
<dbReference type="PROSITE" id="PS50013">
    <property type="entry name" value="CHROMO_2"/>
    <property type="match status" value="1"/>
</dbReference>
<evidence type="ECO:0000313" key="14">
    <source>
        <dbReference type="EMBL" id="WPG99737.1"/>
    </source>
</evidence>
<dbReference type="EMBL" id="CP138582">
    <property type="protein sequence ID" value="WPG99737.1"/>
    <property type="molecule type" value="Genomic_DNA"/>
</dbReference>
<dbReference type="PROSITE" id="PS50867">
    <property type="entry name" value="PRE_SET"/>
    <property type="match status" value="1"/>
</dbReference>
<dbReference type="InterPro" id="IPR050973">
    <property type="entry name" value="H3K9_Histone-Lys_N-MTase"/>
</dbReference>
<feature type="region of interest" description="Disordered" evidence="9">
    <location>
        <begin position="116"/>
        <end position="143"/>
    </location>
</feature>
<dbReference type="Proteomes" id="UP001303373">
    <property type="component" value="Chromosome 3"/>
</dbReference>
<name>A0AAQ3M430_9PEZI</name>
<evidence type="ECO:0000256" key="9">
    <source>
        <dbReference type="SAM" id="MobiDB-lite"/>
    </source>
</evidence>
<dbReference type="CDD" id="cd00024">
    <property type="entry name" value="CD_CSD"/>
    <property type="match status" value="1"/>
</dbReference>
<evidence type="ECO:0000256" key="2">
    <source>
        <dbReference type="ARBA" id="ARBA00011353"/>
    </source>
</evidence>
<dbReference type="InterPro" id="IPR016197">
    <property type="entry name" value="Chromo-like_dom_sf"/>
</dbReference>
<organism evidence="14 15">
    <name type="scientific">Acrodontium crateriforme</name>
    <dbReference type="NCBI Taxonomy" id="150365"/>
    <lineage>
        <taxon>Eukaryota</taxon>
        <taxon>Fungi</taxon>
        <taxon>Dikarya</taxon>
        <taxon>Ascomycota</taxon>
        <taxon>Pezizomycotina</taxon>
        <taxon>Dothideomycetes</taxon>
        <taxon>Dothideomycetidae</taxon>
        <taxon>Mycosphaerellales</taxon>
        <taxon>Teratosphaeriaceae</taxon>
        <taxon>Acrodontium</taxon>
    </lineage>
</organism>
<feature type="compositionally biased region" description="Low complexity" evidence="9">
    <location>
        <begin position="131"/>
        <end position="143"/>
    </location>
</feature>
<proteinExistence type="predicted"/>
<keyword evidence="6" id="KW-0949">S-adenosyl-L-methionine</keyword>
<evidence type="ECO:0000256" key="6">
    <source>
        <dbReference type="ARBA" id="ARBA00022691"/>
    </source>
</evidence>
<dbReference type="SUPFAM" id="SSF82199">
    <property type="entry name" value="SET domain"/>
    <property type="match status" value="1"/>
</dbReference>
<comment type="subcellular location">
    <subcellularLocation>
        <location evidence="1">Chromosome</location>
    </subcellularLocation>
</comment>
<evidence type="ECO:0000259" key="13">
    <source>
        <dbReference type="PROSITE" id="PS50868"/>
    </source>
</evidence>
<dbReference type="PROSITE" id="PS50280">
    <property type="entry name" value="SET"/>
    <property type="match status" value="1"/>
</dbReference>
<evidence type="ECO:0000259" key="12">
    <source>
        <dbReference type="PROSITE" id="PS50867"/>
    </source>
</evidence>
<evidence type="ECO:0000256" key="5">
    <source>
        <dbReference type="ARBA" id="ARBA00022679"/>
    </source>
</evidence>
<dbReference type="Gene3D" id="2.170.270.10">
    <property type="entry name" value="SET domain"/>
    <property type="match status" value="1"/>
</dbReference>
<dbReference type="PANTHER" id="PTHR46223:SF3">
    <property type="entry name" value="HISTONE-LYSINE N-METHYLTRANSFERASE SET-23"/>
    <property type="match status" value="1"/>
</dbReference>
<keyword evidence="15" id="KW-1185">Reference proteome</keyword>
<feature type="domain" description="SET" evidence="11">
    <location>
        <begin position="363"/>
        <end position="496"/>
    </location>
</feature>
<evidence type="ECO:0000313" key="15">
    <source>
        <dbReference type="Proteomes" id="UP001303373"/>
    </source>
</evidence>
<gene>
    <name evidence="14" type="ORF">R9X50_00255600</name>
</gene>
<evidence type="ECO:0000256" key="1">
    <source>
        <dbReference type="ARBA" id="ARBA00004286"/>
    </source>
</evidence>
<dbReference type="PANTHER" id="PTHR46223">
    <property type="entry name" value="HISTONE-LYSINE N-METHYLTRANSFERASE SUV39H"/>
    <property type="match status" value="1"/>
</dbReference>
<dbReference type="SUPFAM" id="SSF54160">
    <property type="entry name" value="Chromo domain-like"/>
    <property type="match status" value="1"/>
</dbReference>
<dbReference type="GO" id="GO:0008270">
    <property type="term" value="F:zinc ion binding"/>
    <property type="evidence" value="ECO:0007669"/>
    <property type="project" value="InterPro"/>
</dbReference>
<feature type="domain" description="Chromo" evidence="10">
    <location>
        <begin position="22"/>
        <end position="84"/>
    </location>
</feature>
<dbReference type="InterPro" id="IPR001214">
    <property type="entry name" value="SET_dom"/>
</dbReference>
<dbReference type="InterPro" id="IPR000953">
    <property type="entry name" value="Chromo/chromo_shadow_dom"/>
</dbReference>
<dbReference type="InterPro" id="IPR007728">
    <property type="entry name" value="Pre-SET_dom"/>
</dbReference>
<keyword evidence="5" id="KW-0808">Transferase</keyword>
<protein>
    <submittedName>
        <fullName evidence="14">SET domain-containing protein</fullName>
    </submittedName>
</protein>
<comment type="subunit">
    <text evidence="2">Component of the NuA4 histone acetyltransferase complex.</text>
</comment>
<evidence type="ECO:0000256" key="8">
    <source>
        <dbReference type="ARBA" id="ARBA00022833"/>
    </source>
</evidence>
<dbReference type="SMART" id="SM00317">
    <property type="entry name" value="SET"/>
    <property type="match status" value="1"/>
</dbReference>
<keyword evidence="8" id="KW-0862">Zinc</keyword>
<evidence type="ECO:0000256" key="7">
    <source>
        <dbReference type="ARBA" id="ARBA00022723"/>
    </source>
</evidence>
<evidence type="ECO:0000256" key="3">
    <source>
        <dbReference type="ARBA" id="ARBA00022454"/>
    </source>
</evidence>
<accession>A0AAQ3M430</accession>
<dbReference type="GO" id="GO:0005634">
    <property type="term" value="C:nucleus"/>
    <property type="evidence" value="ECO:0007669"/>
    <property type="project" value="InterPro"/>
</dbReference>
<evidence type="ECO:0000259" key="10">
    <source>
        <dbReference type="PROSITE" id="PS50013"/>
    </source>
</evidence>
<reference evidence="14 15" key="1">
    <citation type="submission" date="2023-11" db="EMBL/GenBank/DDBJ databases">
        <title>An acidophilic fungus is an integral part of prey digestion in a carnivorous sundew plant.</title>
        <authorList>
            <person name="Tsai I.J."/>
        </authorList>
    </citation>
    <scope>NUCLEOTIDE SEQUENCE [LARGE SCALE GENOMIC DNA]</scope>
    <source>
        <strain evidence="14">169a</strain>
    </source>
</reference>
<dbReference type="PROSITE" id="PS50868">
    <property type="entry name" value="POST_SET"/>
    <property type="match status" value="1"/>
</dbReference>
<dbReference type="InterPro" id="IPR003616">
    <property type="entry name" value="Post-SET_dom"/>
</dbReference>
<keyword evidence="7" id="KW-0479">Metal-binding</keyword>
<dbReference type="Gene3D" id="2.40.50.40">
    <property type="match status" value="1"/>
</dbReference>